<sequence length="175" mass="19353">MQQPAFHHQYPIPFASLHTQGQLLHTNQTQLYGAQTSGIPGYAPQYAVPYTVPLAVTTSFSPMSYYPFMSRPSQMGLSDPSSAIHANSAQIINEPFQIPSSSHPFYFQTPAANAIIQGDQTDFSATNDDSLDWPDGDQHRELQKGDPHEETFKQNKWVWVSIGSAAFKVLGSIPI</sequence>
<dbReference type="Proteomes" id="UP000053593">
    <property type="component" value="Unassembled WGS sequence"/>
</dbReference>
<dbReference type="AlphaFoldDB" id="A0A0D0CW01"/>
<organism evidence="1 2">
    <name type="scientific">Collybiopsis luxurians FD-317 M1</name>
    <dbReference type="NCBI Taxonomy" id="944289"/>
    <lineage>
        <taxon>Eukaryota</taxon>
        <taxon>Fungi</taxon>
        <taxon>Dikarya</taxon>
        <taxon>Basidiomycota</taxon>
        <taxon>Agaricomycotina</taxon>
        <taxon>Agaricomycetes</taxon>
        <taxon>Agaricomycetidae</taxon>
        <taxon>Agaricales</taxon>
        <taxon>Marasmiineae</taxon>
        <taxon>Omphalotaceae</taxon>
        <taxon>Collybiopsis</taxon>
        <taxon>Collybiopsis luxurians</taxon>
    </lineage>
</organism>
<protein>
    <submittedName>
        <fullName evidence="1">Uncharacterized protein</fullName>
    </submittedName>
</protein>
<evidence type="ECO:0000313" key="1">
    <source>
        <dbReference type="EMBL" id="KIK60238.1"/>
    </source>
</evidence>
<keyword evidence="2" id="KW-1185">Reference proteome</keyword>
<accession>A0A0D0CW01</accession>
<dbReference type="HOGENOM" id="CLU_131063_0_0_1"/>
<name>A0A0D0CW01_9AGAR</name>
<proteinExistence type="predicted"/>
<gene>
    <name evidence="1" type="ORF">GYMLUDRAFT_244667</name>
</gene>
<reference evidence="1 2" key="1">
    <citation type="submission" date="2014-04" db="EMBL/GenBank/DDBJ databases">
        <title>Evolutionary Origins and Diversification of the Mycorrhizal Mutualists.</title>
        <authorList>
            <consortium name="DOE Joint Genome Institute"/>
            <consortium name="Mycorrhizal Genomics Consortium"/>
            <person name="Kohler A."/>
            <person name="Kuo A."/>
            <person name="Nagy L.G."/>
            <person name="Floudas D."/>
            <person name="Copeland A."/>
            <person name="Barry K.W."/>
            <person name="Cichocki N."/>
            <person name="Veneault-Fourrey C."/>
            <person name="LaButti K."/>
            <person name="Lindquist E.A."/>
            <person name="Lipzen A."/>
            <person name="Lundell T."/>
            <person name="Morin E."/>
            <person name="Murat C."/>
            <person name="Riley R."/>
            <person name="Ohm R."/>
            <person name="Sun H."/>
            <person name="Tunlid A."/>
            <person name="Henrissat B."/>
            <person name="Grigoriev I.V."/>
            <person name="Hibbett D.S."/>
            <person name="Martin F."/>
        </authorList>
    </citation>
    <scope>NUCLEOTIDE SEQUENCE [LARGE SCALE GENOMIC DNA]</scope>
    <source>
        <strain evidence="1 2">FD-317 M1</strain>
    </source>
</reference>
<dbReference type="EMBL" id="KN834776">
    <property type="protein sequence ID" value="KIK60238.1"/>
    <property type="molecule type" value="Genomic_DNA"/>
</dbReference>
<evidence type="ECO:0000313" key="2">
    <source>
        <dbReference type="Proteomes" id="UP000053593"/>
    </source>
</evidence>